<dbReference type="InterPro" id="IPR024983">
    <property type="entry name" value="CHAT_dom"/>
</dbReference>
<evidence type="ECO:0000259" key="1">
    <source>
        <dbReference type="Pfam" id="PF12770"/>
    </source>
</evidence>
<dbReference type="Proteomes" id="UP000800094">
    <property type="component" value="Unassembled WGS sequence"/>
</dbReference>
<proteinExistence type="predicted"/>
<evidence type="ECO:0000313" key="3">
    <source>
        <dbReference type="Proteomes" id="UP000800094"/>
    </source>
</evidence>
<feature type="domain" description="CHAT" evidence="1">
    <location>
        <begin position="184"/>
        <end position="364"/>
    </location>
</feature>
<dbReference type="InterPro" id="IPR027417">
    <property type="entry name" value="P-loop_NTPase"/>
</dbReference>
<gene>
    <name evidence="2" type="ORF">BU26DRAFT_561894</name>
</gene>
<dbReference type="RefSeq" id="XP_033687129.1">
    <property type="nucleotide sequence ID" value="XM_033832969.1"/>
</dbReference>
<evidence type="ECO:0000313" key="2">
    <source>
        <dbReference type="EMBL" id="KAF2252125.1"/>
    </source>
</evidence>
<sequence length="1598" mass="183294">MSPVPAEDDPPHRDQYRAVAVTQVGYNTKQQSWRIELSNSPEACTLRLPHGDVQEKLLRWYLEDYPLSDPLERTKRSSAEAYLNLYGQKLLEQLPPISYPSHPSGLSVLVQGETNGVQVRSINELHWETLEAELTSNEEGQVTVIRVVPTKTFPKDRFAHLKTPGPFRILLIVARSDLSETNHRVATNSLIRCAECLGSDVLQVDVVRPGTFAAFKKHLARAAKRGLYYNLIHFDMHGSVKERGTGSNARAQASLQFYPKEEEEATKGAVRASTVASVVSKYNVPYVVLNACESASTGAGAEANLARVFVQHGIPFVLGMSYKMLTSAINVFATSFYKALLVDGKSFPIAAAMARTSMRWYKSRTARLGLPITLEDWIVPVTYVSLDMVDPRRVCHHRYIHRHRDPTMIDLCNRWDTELLNLETKLLDPWDCGAGPVVNLYGFSGIGKTTLLEHCLRWWTKTGMVQKAVYFSLRQSGYVEPTSILPQLARALNSREPNPIHIVSSIEPNPFPHLNGSLDAIFDWLTAYEADRRFLLVIDDFPTFHSLPDSSPLTREEKIAWKDFLYGEFARFQKQALVVISSTSKLQWLSLDSRSEAIEDDTVIEDPHLNGDDSPTSPFYAITGFMTFLSETKGSDSPFWMSLNDPEQLQLLRDIAEYFGYLPALVEHFVAQPIRNTTTPSDETYEDLKSMYECFLRSRGPPVSLEHEDRFLETLPVTHVCAEYFNRQGPVEKAILLSLSKFVGYLGDDLASYWHDYIQCLTKDTSRCLPREYHSHHLPHWIPHKHKPKYWLLALGKENVEEEVLLQKGVKILRELRRLGLLKQTFFFLKLNGGRHSAKEPAYQIHPCLSIFLQQRAQREIPRPDNYSSSDTWTFQARTKASFLTYLRRRMETWDGASSPFTIETDSPEFFQGLNSNVEEGMLRKSVLAGLHMWLEMDSDHQDISYPKAVFDHYLAPWPAMTRDIEPSTIADLVEEVRPFLESHFMSEYSDARELQQHAFSRSEAKRRSRLSQSMEDTKVTEELKKAHEELVTSLIALREGLQAGTWLVWYNVLRGRPRAALQHIERNQALLAQLPHPKFNEIAGFVPGLPQEIRHAELVAGFLTQPSDVSLSQLDRSEKSWESLLEKAFDWALRIDDPVAMKFNAIGPRLLREGLRISRAGMTWGLRTKEERDALHTCSTKLLREAFEELVSIPFGWYKNRSSMLPRLLSEMASHFGMNIGDSSLTAEAVLEFISAIPKDIARPLKKIYRLFEAARADVTNGQSPARVFEIYHEQLVTLITTAWRNAILFFLDYTASTNRLIEAMAYHQFIIADYFYRQDWEALDIHLTRLTSHTERGGEPQWQFCRGVCALRLRRWEEAGACLEKAFQATHNLTQYQLSNFALFGAMGVFAVRCFILRHLIAYKYAVPAERDTCSLPTWSLYLQLWILGYATHRKMNYAQSGGLLELFTEHYFALSLEPRPPERVLDQPTEHEYGHAMKWYDTREGRSIKELSLPRQQLEAHILIEFIRHALKKGFLFDDDVEQTVLAAETFFRSFQLERTFMATHDEHSVKMFRQLSDRVLEMKEDRKIIFEEVERNLFKGRDADIVEASSSKKL</sequence>
<dbReference type="Gene3D" id="3.40.50.300">
    <property type="entry name" value="P-loop containing nucleotide triphosphate hydrolases"/>
    <property type="match status" value="1"/>
</dbReference>
<name>A0A6A6INJ6_9PLEO</name>
<dbReference type="OrthoDB" id="5303793at2759"/>
<dbReference type="Pfam" id="PF12770">
    <property type="entry name" value="CHAT"/>
    <property type="match status" value="1"/>
</dbReference>
<accession>A0A6A6INJ6</accession>
<keyword evidence="3" id="KW-1185">Reference proteome</keyword>
<dbReference type="EMBL" id="ML987192">
    <property type="protein sequence ID" value="KAF2252125.1"/>
    <property type="molecule type" value="Genomic_DNA"/>
</dbReference>
<dbReference type="SUPFAM" id="SSF52540">
    <property type="entry name" value="P-loop containing nucleoside triphosphate hydrolases"/>
    <property type="match status" value="1"/>
</dbReference>
<protein>
    <recommendedName>
        <fullName evidence="1">CHAT domain-containing protein</fullName>
    </recommendedName>
</protein>
<organism evidence="2 3">
    <name type="scientific">Trematosphaeria pertusa</name>
    <dbReference type="NCBI Taxonomy" id="390896"/>
    <lineage>
        <taxon>Eukaryota</taxon>
        <taxon>Fungi</taxon>
        <taxon>Dikarya</taxon>
        <taxon>Ascomycota</taxon>
        <taxon>Pezizomycotina</taxon>
        <taxon>Dothideomycetes</taxon>
        <taxon>Pleosporomycetidae</taxon>
        <taxon>Pleosporales</taxon>
        <taxon>Massarineae</taxon>
        <taxon>Trematosphaeriaceae</taxon>
        <taxon>Trematosphaeria</taxon>
    </lineage>
</organism>
<reference evidence="2" key="1">
    <citation type="journal article" date="2020" name="Stud. Mycol.">
        <title>101 Dothideomycetes genomes: a test case for predicting lifestyles and emergence of pathogens.</title>
        <authorList>
            <person name="Haridas S."/>
            <person name="Albert R."/>
            <person name="Binder M."/>
            <person name="Bloem J."/>
            <person name="Labutti K."/>
            <person name="Salamov A."/>
            <person name="Andreopoulos B."/>
            <person name="Baker S."/>
            <person name="Barry K."/>
            <person name="Bills G."/>
            <person name="Bluhm B."/>
            <person name="Cannon C."/>
            <person name="Castanera R."/>
            <person name="Culley D."/>
            <person name="Daum C."/>
            <person name="Ezra D."/>
            <person name="Gonzalez J."/>
            <person name="Henrissat B."/>
            <person name="Kuo A."/>
            <person name="Liang C."/>
            <person name="Lipzen A."/>
            <person name="Lutzoni F."/>
            <person name="Magnuson J."/>
            <person name="Mondo S."/>
            <person name="Nolan M."/>
            <person name="Ohm R."/>
            <person name="Pangilinan J."/>
            <person name="Park H.-J."/>
            <person name="Ramirez L."/>
            <person name="Alfaro M."/>
            <person name="Sun H."/>
            <person name="Tritt A."/>
            <person name="Yoshinaga Y."/>
            <person name="Zwiers L.-H."/>
            <person name="Turgeon B."/>
            <person name="Goodwin S."/>
            <person name="Spatafora J."/>
            <person name="Crous P."/>
            <person name="Grigoriev I."/>
        </authorList>
    </citation>
    <scope>NUCLEOTIDE SEQUENCE</scope>
    <source>
        <strain evidence="2">CBS 122368</strain>
    </source>
</reference>
<dbReference type="GeneID" id="54586299"/>